<accession>A0A9W8DYX3</accession>
<gene>
    <name evidence="2" type="ORF">IWQ60_004716</name>
</gene>
<protein>
    <submittedName>
        <fullName evidence="2">Uncharacterized protein</fullName>
    </submittedName>
</protein>
<evidence type="ECO:0000313" key="3">
    <source>
        <dbReference type="Proteomes" id="UP001150569"/>
    </source>
</evidence>
<keyword evidence="1" id="KW-0732">Signal</keyword>
<dbReference type="EMBL" id="JANBPT010000235">
    <property type="protein sequence ID" value="KAJ1925188.1"/>
    <property type="molecule type" value="Genomic_DNA"/>
</dbReference>
<sequence length="104" mass="11390">MRFHIQPLLIATLVAVCLLGTVAAYPAGADAIGGTTTAENYTPKPNSKGHNVAFKAAEHDPKRLYMTGYKAPHPVEDRKPMHQNSIKRQASNALNKIKNIIEKK</sequence>
<organism evidence="2 3">
    <name type="scientific">Tieghemiomyces parasiticus</name>
    <dbReference type="NCBI Taxonomy" id="78921"/>
    <lineage>
        <taxon>Eukaryota</taxon>
        <taxon>Fungi</taxon>
        <taxon>Fungi incertae sedis</taxon>
        <taxon>Zoopagomycota</taxon>
        <taxon>Kickxellomycotina</taxon>
        <taxon>Dimargaritomycetes</taxon>
        <taxon>Dimargaritales</taxon>
        <taxon>Dimargaritaceae</taxon>
        <taxon>Tieghemiomyces</taxon>
    </lineage>
</organism>
<dbReference type="Proteomes" id="UP001150569">
    <property type="component" value="Unassembled WGS sequence"/>
</dbReference>
<reference evidence="2" key="1">
    <citation type="submission" date="2022-07" db="EMBL/GenBank/DDBJ databases">
        <title>Phylogenomic reconstructions and comparative analyses of Kickxellomycotina fungi.</title>
        <authorList>
            <person name="Reynolds N.K."/>
            <person name="Stajich J.E."/>
            <person name="Barry K."/>
            <person name="Grigoriev I.V."/>
            <person name="Crous P."/>
            <person name="Smith M.E."/>
        </authorList>
    </citation>
    <scope>NUCLEOTIDE SEQUENCE</scope>
    <source>
        <strain evidence="2">RSA 861</strain>
    </source>
</reference>
<evidence type="ECO:0000313" key="2">
    <source>
        <dbReference type="EMBL" id="KAJ1925188.1"/>
    </source>
</evidence>
<comment type="caution">
    <text evidence="2">The sequence shown here is derived from an EMBL/GenBank/DDBJ whole genome shotgun (WGS) entry which is preliminary data.</text>
</comment>
<name>A0A9W8DYX3_9FUNG</name>
<dbReference type="AlphaFoldDB" id="A0A9W8DYX3"/>
<feature type="signal peptide" evidence="1">
    <location>
        <begin position="1"/>
        <end position="24"/>
    </location>
</feature>
<feature type="chain" id="PRO_5040805674" evidence="1">
    <location>
        <begin position="25"/>
        <end position="104"/>
    </location>
</feature>
<keyword evidence="3" id="KW-1185">Reference proteome</keyword>
<evidence type="ECO:0000256" key="1">
    <source>
        <dbReference type="SAM" id="SignalP"/>
    </source>
</evidence>
<proteinExistence type="predicted"/>